<gene>
    <name evidence="6" type="ORF">LTR25_004034</name>
</gene>
<feature type="chain" id="PRO_5043541463" description="1-alkyl-2-acetylglycerophosphocholine esterase" evidence="5">
    <location>
        <begin position="18"/>
        <end position="357"/>
    </location>
</feature>
<dbReference type="EMBL" id="JAXLQG010000006">
    <property type="protein sequence ID" value="KAK5538492.1"/>
    <property type="molecule type" value="Genomic_DNA"/>
</dbReference>
<keyword evidence="3" id="KW-0442">Lipid degradation</keyword>
<evidence type="ECO:0000256" key="4">
    <source>
        <dbReference type="ARBA" id="ARBA00023098"/>
    </source>
</evidence>
<sequence>MHGFRHALALFIALAEGTFIVPPPTGPHGVSLIDLELVDTGRQDPYTNASQRTIPISIISPAGPASQCVNITQPYMVDSVASFLEQSITGPDSLNASFTLNHTFTETNLSLSSWGYSVVTVETPGQSGMVVYADGTVQYADAIFAGAEDPTDQQLQAASIVRETDLTFALNSLSSPSFAKAHPKLHLNTSRTALFGHSFGGSATIFELMNHTRFYGGANLDGAYFGQPLTDYESKKPFLQFASSGHNQSSIPSWATVWQHFQGWKLQLQLENSGHWDFTDMAYLFETYGVDNIPGAEQEVAIVLGTIEGHKALKSVVGAMLSFFNFLFFNGSEADTPSVAQEVARFADILIVNGTGV</sequence>
<reference evidence="6 7" key="1">
    <citation type="submission" date="2023-06" db="EMBL/GenBank/DDBJ databases">
        <title>Black Yeasts Isolated from many extreme environments.</title>
        <authorList>
            <person name="Coleine C."/>
            <person name="Stajich J.E."/>
            <person name="Selbmann L."/>
        </authorList>
    </citation>
    <scope>NUCLEOTIDE SEQUENCE [LARGE SCALE GENOMIC DNA]</scope>
    <source>
        <strain evidence="6 7">CCFEE 5887</strain>
    </source>
</reference>
<accession>A0AAV9Q9N5</accession>
<dbReference type="PANTHER" id="PTHR10272:SF14">
    <property type="entry name" value="PAF ACETYLHYDROLASE FAMILY PROTEIN"/>
    <property type="match status" value="1"/>
</dbReference>
<keyword evidence="2" id="KW-0378">Hydrolase</keyword>
<evidence type="ECO:0000256" key="2">
    <source>
        <dbReference type="ARBA" id="ARBA00022801"/>
    </source>
</evidence>
<dbReference type="InterPro" id="IPR029058">
    <property type="entry name" value="AB_hydrolase_fold"/>
</dbReference>
<dbReference type="EC" id="3.1.1.47" evidence="1"/>
<evidence type="ECO:0000256" key="3">
    <source>
        <dbReference type="ARBA" id="ARBA00022963"/>
    </source>
</evidence>
<evidence type="ECO:0000256" key="5">
    <source>
        <dbReference type="SAM" id="SignalP"/>
    </source>
</evidence>
<evidence type="ECO:0000313" key="7">
    <source>
        <dbReference type="Proteomes" id="UP001345827"/>
    </source>
</evidence>
<keyword evidence="5" id="KW-0732">Signal</keyword>
<dbReference type="GO" id="GO:0003847">
    <property type="term" value="F:1-alkyl-2-acetylglycerophosphocholine esterase activity"/>
    <property type="evidence" value="ECO:0007669"/>
    <property type="project" value="UniProtKB-EC"/>
</dbReference>
<comment type="caution">
    <text evidence="6">The sequence shown here is derived from an EMBL/GenBank/DDBJ whole genome shotgun (WGS) entry which is preliminary data.</text>
</comment>
<dbReference type="Proteomes" id="UP001345827">
    <property type="component" value="Unassembled WGS sequence"/>
</dbReference>
<dbReference type="AlphaFoldDB" id="A0AAV9Q9N5"/>
<dbReference type="PANTHER" id="PTHR10272">
    <property type="entry name" value="PLATELET-ACTIVATING FACTOR ACETYLHYDROLASE"/>
    <property type="match status" value="1"/>
</dbReference>
<organism evidence="6 7">
    <name type="scientific">Vermiconidia calcicola</name>
    <dbReference type="NCBI Taxonomy" id="1690605"/>
    <lineage>
        <taxon>Eukaryota</taxon>
        <taxon>Fungi</taxon>
        <taxon>Dikarya</taxon>
        <taxon>Ascomycota</taxon>
        <taxon>Pezizomycotina</taxon>
        <taxon>Dothideomycetes</taxon>
        <taxon>Dothideomycetidae</taxon>
        <taxon>Mycosphaerellales</taxon>
        <taxon>Extremaceae</taxon>
        <taxon>Vermiconidia</taxon>
    </lineage>
</organism>
<dbReference type="Gene3D" id="3.40.50.1820">
    <property type="entry name" value="alpha/beta hydrolase"/>
    <property type="match status" value="1"/>
</dbReference>
<proteinExistence type="predicted"/>
<name>A0AAV9Q9N5_9PEZI</name>
<feature type="signal peptide" evidence="5">
    <location>
        <begin position="1"/>
        <end position="17"/>
    </location>
</feature>
<evidence type="ECO:0000313" key="6">
    <source>
        <dbReference type="EMBL" id="KAK5538492.1"/>
    </source>
</evidence>
<evidence type="ECO:0000256" key="1">
    <source>
        <dbReference type="ARBA" id="ARBA00013201"/>
    </source>
</evidence>
<dbReference type="SUPFAM" id="SSF53474">
    <property type="entry name" value="alpha/beta-Hydrolases"/>
    <property type="match status" value="1"/>
</dbReference>
<dbReference type="Pfam" id="PF03403">
    <property type="entry name" value="PAF-AH_p_II"/>
    <property type="match status" value="1"/>
</dbReference>
<protein>
    <recommendedName>
        <fullName evidence="1">1-alkyl-2-acetylglycerophosphocholine esterase</fullName>
        <ecNumber evidence="1">3.1.1.47</ecNumber>
    </recommendedName>
</protein>
<dbReference type="GO" id="GO:0016042">
    <property type="term" value="P:lipid catabolic process"/>
    <property type="evidence" value="ECO:0007669"/>
    <property type="project" value="UniProtKB-KW"/>
</dbReference>
<keyword evidence="7" id="KW-1185">Reference proteome</keyword>
<keyword evidence="4" id="KW-0443">Lipid metabolism</keyword>